<evidence type="ECO:0000313" key="10">
    <source>
        <dbReference type="Proteomes" id="UP001303601"/>
    </source>
</evidence>
<organism evidence="9 10">
    <name type="scientific">Metamycoplasma equirhinis</name>
    <dbReference type="NCBI Taxonomy" id="92402"/>
    <lineage>
        <taxon>Bacteria</taxon>
        <taxon>Bacillati</taxon>
        <taxon>Mycoplasmatota</taxon>
        <taxon>Mycoplasmoidales</taxon>
        <taxon>Metamycoplasmataceae</taxon>
        <taxon>Metamycoplasma</taxon>
    </lineage>
</organism>
<protein>
    <submittedName>
        <fullName evidence="9">AEC family transporter</fullName>
    </submittedName>
</protein>
<feature type="transmembrane region" description="Helical" evidence="8">
    <location>
        <begin position="324"/>
        <end position="344"/>
    </location>
</feature>
<feature type="transmembrane region" description="Helical" evidence="8">
    <location>
        <begin position="433"/>
        <end position="452"/>
    </location>
</feature>
<name>A0ABZ0PA30_9BACT</name>
<evidence type="ECO:0000256" key="8">
    <source>
        <dbReference type="SAM" id="Phobius"/>
    </source>
</evidence>
<sequence>MVNNSGRLFLGIMTNSGLWGAIISTLVITFLGFILYKKKVLNDHSSNSIQKIVISIIIPFLSFYSFLTNADSKDIKTIGIVFGLSAIYYFLLTTIAIIWVKYLPHAIPKRVLQKAEAEFVEYQLKLELNQRQIFSLGNYFESLQKKHLVTWLMCIYGSNILFATPIVIGVFPNGIELGSLSIWNTLYYIGGFGLSFSLLAGTKFSKEEFKHTFKKAFLNPAFIAIIVAITLWATQYIPKAGVYIEDITPFSAKILKDGKESTVFFSLKGTYGPNFSELYGLKIVDPISNKEVIQWFVYEKLHAIYVPYLNNPTGWFDWKITMPYIAKPITILVSLISPLIWMVIGTSLAKTNLKEMFTKKENWLFLIYKSILIPIFILCLVIPFVKSKLLSANVGSVLVMTGAVPPGTSIVLYSQHLKVHEKYTSQVSSLSTITSFVFIPLWLVIGIVTLNIV</sequence>
<evidence type="ECO:0000256" key="2">
    <source>
        <dbReference type="ARBA" id="ARBA00010145"/>
    </source>
</evidence>
<keyword evidence="4" id="KW-1003">Cell membrane</keyword>
<dbReference type="Proteomes" id="UP001303601">
    <property type="component" value="Chromosome"/>
</dbReference>
<reference evidence="9" key="1">
    <citation type="submission" date="2023-11" db="EMBL/GenBank/DDBJ databases">
        <title>Completed genome sequence of Mycoplasma equirhinis type strain M432/72.</title>
        <authorList>
            <person name="Spergser J."/>
        </authorList>
    </citation>
    <scope>NUCLEOTIDE SEQUENCE [LARGE SCALE GENOMIC DNA]</scope>
    <source>
        <strain evidence="9">M432/72</strain>
    </source>
</reference>
<evidence type="ECO:0000256" key="6">
    <source>
        <dbReference type="ARBA" id="ARBA00022989"/>
    </source>
</evidence>
<evidence type="ECO:0000256" key="1">
    <source>
        <dbReference type="ARBA" id="ARBA00004651"/>
    </source>
</evidence>
<keyword evidence="5 8" id="KW-0812">Transmembrane</keyword>
<dbReference type="Pfam" id="PF03547">
    <property type="entry name" value="Mem_trans"/>
    <property type="match status" value="2"/>
</dbReference>
<feature type="transmembrane region" description="Helical" evidence="8">
    <location>
        <begin position="78"/>
        <end position="100"/>
    </location>
</feature>
<dbReference type="EMBL" id="CP137845">
    <property type="protein sequence ID" value="WPB53887.1"/>
    <property type="molecule type" value="Genomic_DNA"/>
</dbReference>
<feature type="transmembrane region" description="Helical" evidence="8">
    <location>
        <begin position="216"/>
        <end position="237"/>
    </location>
</feature>
<dbReference type="PANTHER" id="PTHR36838">
    <property type="entry name" value="AUXIN EFFLUX CARRIER FAMILY PROTEIN"/>
    <property type="match status" value="1"/>
</dbReference>
<dbReference type="InterPro" id="IPR038770">
    <property type="entry name" value="Na+/solute_symporter_sf"/>
</dbReference>
<feature type="transmembrane region" description="Helical" evidence="8">
    <location>
        <begin position="17"/>
        <end position="36"/>
    </location>
</feature>
<keyword evidence="7 8" id="KW-0472">Membrane</keyword>
<dbReference type="GeneID" id="94493800"/>
<keyword evidence="10" id="KW-1185">Reference proteome</keyword>
<proteinExistence type="inferred from homology"/>
<evidence type="ECO:0000256" key="5">
    <source>
        <dbReference type="ARBA" id="ARBA00022692"/>
    </source>
</evidence>
<dbReference type="RefSeq" id="WP_140031192.1">
    <property type="nucleotide sequence ID" value="NZ_AP027305.1"/>
</dbReference>
<feature type="transmembrane region" description="Helical" evidence="8">
    <location>
        <begin position="148"/>
        <end position="171"/>
    </location>
</feature>
<evidence type="ECO:0000256" key="7">
    <source>
        <dbReference type="ARBA" id="ARBA00023136"/>
    </source>
</evidence>
<feature type="transmembrane region" description="Helical" evidence="8">
    <location>
        <begin position="365"/>
        <end position="385"/>
    </location>
</feature>
<dbReference type="PANTHER" id="PTHR36838:SF3">
    <property type="entry name" value="TRANSPORTER AUXIN EFFLUX CARRIER EC FAMILY"/>
    <property type="match status" value="1"/>
</dbReference>
<dbReference type="Gene3D" id="1.20.1530.20">
    <property type="match status" value="1"/>
</dbReference>
<gene>
    <name evidence="9" type="ORF">R9B83_02775</name>
</gene>
<feature type="transmembrane region" description="Helical" evidence="8">
    <location>
        <begin position="186"/>
        <end position="204"/>
    </location>
</feature>
<feature type="transmembrane region" description="Helical" evidence="8">
    <location>
        <begin position="48"/>
        <end position="66"/>
    </location>
</feature>
<evidence type="ECO:0000256" key="4">
    <source>
        <dbReference type="ARBA" id="ARBA00022475"/>
    </source>
</evidence>
<keyword evidence="3" id="KW-0813">Transport</keyword>
<dbReference type="InterPro" id="IPR004776">
    <property type="entry name" value="Mem_transp_PIN-like"/>
</dbReference>
<evidence type="ECO:0000256" key="3">
    <source>
        <dbReference type="ARBA" id="ARBA00022448"/>
    </source>
</evidence>
<feature type="transmembrane region" description="Helical" evidence="8">
    <location>
        <begin position="391"/>
        <end position="413"/>
    </location>
</feature>
<evidence type="ECO:0000313" key="9">
    <source>
        <dbReference type="EMBL" id="WPB53887.1"/>
    </source>
</evidence>
<accession>A0ABZ0PA30</accession>
<comment type="similarity">
    <text evidence="2">Belongs to the auxin efflux carrier (TC 2.A.69) family.</text>
</comment>
<keyword evidence="6 8" id="KW-1133">Transmembrane helix</keyword>
<comment type="subcellular location">
    <subcellularLocation>
        <location evidence="1">Cell membrane</location>
        <topology evidence="1">Multi-pass membrane protein</topology>
    </subcellularLocation>
</comment>